<dbReference type="Proteomes" id="UP000308768">
    <property type="component" value="Unassembled WGS sequence"/>
</dbReference>
<comment type="caution">
    <text evidence="1">The sequence shown here is derived from an EMBL/GenBank/DDBJ whole genome shotgun (WGS) entry which is preliminary data.</text>
</comment>
<gene>
    <name evidence="1" type="ORF">B0A49_13446</name>
</gene>
<feature type="non-terminal residue" evidence="1">
    <location>
        <position position="803"/>
    </location>
</feature>
<protein>
    <recommendedName>
        <fullName evidence="3">Choice-of-anchor D domain-containing protein</fullName>
    </recommendedName>
</protein>
<evidence type="ECO:0000313" key="2">
    <source>
        <dbReference type="Proteomes" id="UP000308768"/>
    </source>
</evidence>
<accession>A0A4U0UZZ9</accession>
<dbReference type="STRING" id="331657.A0A4U0UZZ9"/>
<keyword evidence="2" id="KW-1185">Reference proteome</keyword>
<proteinExistence type="predicted"/>
<dbReference type="EMBL" id="NAJN01003238">
    <property type="protein sequence ID" value="TKA41870.1"/>
    <property type="molecule type" value="Genomic_DNA"/>
</dbReference>
<dbReference type="OrthoDB" id="5985073at2759"/>
<reference evidence="1 2" key="1">
    <citation type="submission" date="2017-03" db="EMBL/GenBank/DDBJ databases">
        <title>Genomes of endolithic fungi from Antarctica.</title>
        <authorList>
            <person name="Coleine C."/>
            <person name="Masonjones S."/>
            <person name="Stajich J.E."/>
        </authorList>
    </citation>
    <scope>NUCLEOTIDE SEQUENCE [LARGE SCALE GENOMIC DNA]</scope>
    <source>
        <strain evidence="1 2">CCFEE 5187</strain>
    </source>
</reference>
<evidence type="ECO:0008006" key="3">
    <source>
        <dbReference type="Google" id="ProtNLM"/>
    </source>
</evidence>
<feature type="non-terminal residue" evidence="1">
    <location>
        <position position="1"/>
    </location>
</feature>
<evidence type="ECO:0000313" key="1">
    <source>
        <dbReference type="EMBL" id="TKA41870.1"/>
    </source>
</evidence>
<organism evidence="1 2">
    <name type="scientific">Cryomyces minteri</name>
    <dbReference type="NCBI Taxonomy" id="331657"/>
    <lineage>
        <taxon>Eukaryota</taxon>
        <taxon>Fungi</taxon>
        <taxon>Dikarya</taxon>
        <taxon>Ascomycota</taxon>
        <taxon>Pezizomycotina</taxon>
        <taxon>Dothideomycetes</taxon>
        <taxon>Dothideomycetes incertae sedis</taxon>
        <taxon>Cryomyces</taxon>
    </lineage>
</organism>
<name>A0A4U0UZZ9_9PEZI</name>
<dbReference type="AlphaFoldDB" id="A0A4U0UZZ9"/>
<sequence>LLLTRQVQTPFLQSDIGCTDIPNTIGIIGTPVIDPNTDIAYFYAKTYIPNFRTAGNTGTFNGVYYFYAVDVKTLQDVPGYPVLVDGSYADNDPRKYFVGGTILQRPSLSKIGNVVYAAFGGHCDLFNYTGTVLGVDVTTQKVVTNFATESGPNSRFSTDWLPNGGGGQAGIWQSGMGLASDGNRMFFVTGNGNGGENQGLPANGASGCRTLAEAVVNLGVDPTTGKVSAIDYFQPYDYINMDGGDQDFGSGGIALLDPTVFKGTGVSRIGVTSGKNGKIYILNADNLGGYKQGQGQTDLVLQTITTNKAVFGGVGSYPLEGGYIYSTPVGYPTSAYKLGFNGAGQPVFTFAGATPEVSAGRVGGGVPTITTFKGQPGTAILWLTDPDAGLRAWYAVPQNGVMTRINLPQTGGINKFQRPAFGDTRMYVTDANGVLYCLGSPVNLPLKCNSPVSFGDVALNSTATATLSCTAIIGINAITQLTVGDARFVVDKSTIPQGAIAAGKTFSFNVTWDLRNVAVNNAANASYGNTSPGIKSTALTLYTTNSVGGYATSFPLGLTGNQVSRAAYLGLTPITNDFGGLVLGIAGETPSSTLQFTIANLGLTPMTILGYAYTYDEDLGTGFTSTDLPPVGSIIQAGGAVSVPATFNATTGTGDYLSYFFVYSDGGKANTILEGSASTAPKANFSISNGEGGWLGQSNLLMDFGSAKPGETVSRQIRICNEGGSVLTVSKSKPPLGAIRAQNYGIDLHESQTIAVNDCAYGTVIFGPGAEPPNIPDFTETNTWTLNTDDLSWGVHVVQMMGV</sequence>